<dbReference type="AlphaFoldDB" id="A0A1Y1Z1I0"/>
<feature type="region of interest" description="Disordered" evidence="1">
    <location>
        <begin position="253"/>
        <end position="281"/>
    </location>
</feature>
<feature type="region of interest" description="Disordered" evidence="1">
    <location>
        <begin position="47"/>
        <end position="67"/>
    </location>
</feature>
<evidence type="ECO:0000313" key="3">
    <source>
        <dbReference type="EMBL" id="ORY03797.1"/>
    </source>
</evidence>
<evidence type="ECO:0000313" key="4">
    <source>
        <dbReference type="Proteomes" id="UP000193498"/>
    </source>
</evidence>
<protein>
    <submittedName>
        <fullName evidence="3">Uncharacterized protein</fullName>
    </submittedName>
</protein>
<evidence type="ECO:0000256" key="2">
    <source>
        <dbReference type="SAM" id="Phobius"/>
    </source>
</evidence>
<feature type="region of interest" description="Disordered" evidence="1">
    <location>
        <begin position="97"/>
        <end position="124"/>
    </location>
</feature>
<feature type="transmembrane region" description="Helical" evidence="2">
    <location>
        <begin position="288"/>
        <end position="313"/>
    </location>
</feature>
<reference evidence="3 4" key="1">
    <citation type="submission" date="2016-07" db="EMBL/GenBank/DDBJ databases">
        <title>Pervasive Adenine N6-methylation of Active Genes in Fungi.</title>
        <authorList>
            <consortium name="DOE Joint Genome Institute"/>
            <person name="Mondo S.J."/>
            <person name="Dannebaum R.O."/>
            <person name="Kuo R.C."/>
            <person name="Labutti K."/>
            <person name="Haridas S."/>
            <person name="Kuo A."/>
            <person name="Salamov A."/>
            <person name="Ahrendt S.R."/>
            <person name="Lipzen A."/>
            <person name="Sullivan W."/>
            <person name="Andreopoulos W.B."/>
            <person name="Clum A."/>
            <person name="Lindquist E."/>
            <person name="Daum C."/>
            <person name="Ramamoorthy G.K."/>
            <person name="Gryganskyi A."/>
            <person name="Culley D."/>
            <person name="Magnuson J.K."/>
            <person name="James T.Y."/>
            <person name="O'Malley M.A."/>
            <person name="Stajich J.E."/>
            <person name="Spatafora J.W."/>
            <person name="Visel A."/>
            <person name="Grigoriev I.V."/>
        </authorList>
    </citation>
    <scope>NUCLEOTIDE SEQUENCE [LARGE SCALE GENOMIC DNA]</scope>
    <source>
        <strain evidence="3 4">CBS 931.73</strain>
    </source>
</reference>
<evidence type="ECO:0000256" key="1">
    <source>
        <dbReference type="SAM" id="MobiDB-lite"/>
    </source>
</evidence>
<organism evidence="3 4">
    <name type="scientific">Basidiobolus meristosporus CBS 931.73</name>
    <dbReference type="NCBI Taxonomy" id="1314790"/>
    <lineage>
        <taxon>Eukaryota</taxon>
        <taxon>Fungi</taxon>
        <taxon>Fungi incertae sedis</taxon>
        <taxon>Zoopagomycota</taxon>
        <taxon>Entomophthoromycotina</taxon>
        <taxon>Basidiobolomycetes</taxon>
        <taxon>Basidiobolales</taxon>
        <taxon>Basidiobolaceae</taxon>
        <taxon>Basidiobolus</taxon>
    </lineage>
</organism>
<gene>
    <name evidence="3" type="ORF">K493DRAFT_334156</name>
</gene>
<comment type="caution">
    <text evidence="3">The sequence shown here is derived from an EMBL/GenBank/DDBJ whole genome shotgun (WGS) entry which is preliminary data.</text>
</comment>
<proteinExistence type="predicted"/>
<sequence>MPGNNHNSKRERFTNELDLEEFAQEWSSGCATPVSITNSWIQISSREMSSASEAEEEEEIEEEVNDPFSRRRTHIGLEETLLKASLHSLLATTSTSAIPRKKAKKSYTHSTSLAASTPIPVPQLNGSPPMLPLPSSLPNSPSMGGIPNMLLNNESDAFKHPIERTASRTSACMDENMPQAILLDECGFEEAISHDITEVEKPELLHDGPSAQACKPGIPHTLAMCWDRARRPTPPSALVDVIASDGLLRNHVENHPVKRKREISSQSKTKPSHKTRSKSRKEDVTMRLWMAALISVALFGTGFSVGFGAGYFLRYSRFYATS</sequence>
<name>A0A1Y1Z1I0_9FUNG</name>
<keyword evidence="4" id="KW-1185">Reference proteome</keyword>
<keyword evidence="2" id="KW-0472">Membrane</keyword>
<dbReference type="InParanoid" id="A0A1Y1Z1I0"/>
<keyword evidence="2" id="KW-0812">Transmembrane</keyword>
<dbReference type="Proteomes" id="UP000193498">
    <property type="component" value="Unassembled WGS sequence"/>
</dbReference>
<feature type="compositionally biased region" description="Acidic residues" evidence="1">
    <location>
        <begin position="53"/>
        <end position="65"/>
    </location>
</feature>
<keyword evidence="2" id="KW-1133">Transmembrane helix</keyword>
<feature type="compositionally biased region" description="Basic residues" evidence="1">
    <location>
        <begin position="270"/>
        <end position="279"/>
    </location>
</feature>
<dbReference type="EMBL" id="MCFE01000042">
    <property type="protein sequence ID" value="ORY03797.1"/>
    <property type="molecule type" value="Genomic_DNA"/>
</dbReference>
<accession>A0A1Y1Z1I0</accession>